<dbReference type="EMBL" id="BALG01000004">
    <property type="protein sequence ID" value="GAC40759.1"/>
    <property type="molecule type" value="Genomic_DNA"/>
</dbReference>
<gene>
    <name evidence="3" type="ORF">PPOP_0086</name>
</gene>
<accession>M9LXK4</accession>
<dbReference type="AlphaFoldDB" id="M9LXK4"/>
<reference evidence="2" key="2">
    <citation type="journal article" date="2015" name="Meta Gene">
        <title>Characterization of KfrA proteins encoded by a plasmid of Paenibacillus popilliae ATCC 14706(T).</title>
        <authorList>
            <person name="Iiyama K."/>
            <person name="Mon H."/>
            <person name="Mori K."/>
            <person name="Mitsudome T."/>
            <person name="Lee J.M."/>
            <person name="Kusakabe T."/>
            <person name="Tashiro K."/>
            <person name="Asano S."/>
            <person name="Yasunaga-Aoki C."/>
        </authorList>
    </citation>
    <scope>NUCLEOTIDE SEQUENCE</scope>
    <source>
        <strain evidence="2">ATCC 14706</strain>
        <plasmid evidence="2">pPOP15.9</plasmid>
    </source>
</reference>
<geneLocation type="plasmid" evidence="2">
    <name>pPOP15.9</name>
</geneLocation>
<feature type="chain" id="PRO_5007694477" evidence="1">
    <location>
        <begin position="25"/>
        <end position="168"/>
    </location>
</feature>
<evidence type="ECO:0000313" key="4">
    <source>
        <dbReference type="Proteomes" id="UP000029453"/>
    </source>
</evidence>
<sequence>MKVRNLVAGVLTATVLFSFSSVFASSVDAYKRVKRDSGGIPKICHYYDDGRYQNYTFKCYNDMGIRGITFKLSPIGSHVSKTVNSSHRLFDSAKSSVDDLGSDLDSATNNLMGFAAAAAVEGGALFSKNVKLAIEAGLAIGIETYATSTDWLNAKESLRKAYGYIDNM</sequence>
<evidence type="ECO:0000313" key="3">
    <source>
        <dbReference type="EMBL" id="GAC40759.1"/>
    </source>
</evidence>
<dbReference type="Proteomes" id="UP000029453">
    <property type="component" value="Unassembled WGS sequence"/>
</dbReference>
<feature type="signal peptide" evidence="1">
    <location>
        <begin position="1"/>
        <end position="24"/>
    </location>
</feature>
<protein>
    <submittedName>
        <fullName evidence="3">Uncharacterized protein</fullName>
    </submittedName>
</protein>
<keyword evidence="2" id="KW-0614">Plasmid</keyword>
<evidence type="ECO:0000256" key="1">
    <source>
        <dbReference type="SAM" id="SignalP"/>
    </source>
</evidence>
<organism evidence="3 4">
    <name type="scientific">Paenibacillus popilliae ATCC 14706</name>
    <dbReference type="NCBI Taxonomy" id="1212764"/>
    <lineage>
        <taxon>Bacteria</taxon>
        <taxon>Bacillati</taxon>
        <taxon>Bacillota</taxon>
        <taxon>Bacilli</taxon>
        <taxon>Bacillales</taxon>
        <taxon>Paenibacillaceae</taxon>
        <taxon>Paenibacillus</taxon>
    </lineage>
</organism>
<keyword evidence="1" id="KW-0732">Signal</keyword>
<name>M9LXK4_PAEPP</name>
<proteinExistence type="predicted"/>
<keyword evidence="4" id="KW-1185">Reference proteome</keyword>
<evidence type="ECO:0000313" key="2">
    <source>
        <dbReference type="EMBL" id="BAQ95609.1"/>
    </source>
</evidence>
<dbReference type="OrthoDB" id="2665405at2"/>
<dbReference type="RefSeq" id="WP_006283974.1">
    <property type="nucleotide sequence ID" value="NZ_AB931111.1"/>
</dbReference>
<dbReference type="EMBL" id="AB931111">
    <property type="protein sequence ID" value="BAQ95609.1"/>
    <property type="molecule type" value="Genomic_DNA"/>
</dbReference>
<reference evidence="3 4" key="1">
    <citation type="submission" date="2012-10" db="EMBL/GenBank/DDBJ databases">
        <title>Draft Genome Sequence of Paenibacillus popilliae ATCC 14706T.</title>
        <authorList>
            <person name="Iiyama K."/>
            <person name="Mori K."/>
            <person name="Mon H."/>
            <person name="Chieda Y."/>
            <person name="Lee J.M."/>
            <person name="Kusakabe T."/>
            <person name="Tashiro K."/>
            <person name="Asano S."/>
            <person name="Yasunaga-Aoki C."/>
            <person name="Shimizu S."/>
        </authorList>
    </citation>
    <scope>NUCLEOTIDE SEQUENCE [LARGE SCALE GENOMIC DNA]</scope>
    <source>
        <strain evidence="3 4">ATCC 14706</strain>
    </source>
</reference>